<protein>
    <submittedName>
        <fullName evidence="3">Uncharacterized protein</fullName>
    </submittedName>
</protein>
<sequence length="113" mass="11761">MRKNLLSSASTLALTIHVFAPFGMMAGAQAQSMVTFGPHQFQINRQQGASGTAGPDNVQPACNNHQAPPKDNTLIPGRSGQRTAPINQTVTYGPANPTQVYDGDLVVVGTTGG</sequence>
<organism evidence="3 4">
    <name type="scientific">Methylobacterium indicum</name>
    <dbReference type="NCBI Taxonomy" id="1775910"/>
    <lineage>
        <taxon>Bacteria</taxon>
        <taxon>Pseudomonadati</taxon>
        <taxon>Pseudomonadota</taxon>
        <taxon>Alphaproteobacteria</taxon>
        <taxon>Hyphomicrobiales</taxon>
        <taxon>Methylobacteriaceae</taxon>
        <taxon>Methylobacterium</taxon>
    </lineage>
</organism>
<name>A0A8H9C6Z5_9HYPH</name>
<reference evidence="3" key="1">
    <citation type="submission" date="2020-11" db="EMBL/GenBank/DDBJ databases">
        <title>Complete genome sequence of a novel pathogenic Methylobacterium strain isolated from rice in Vietnam.</title>
        <authorList>
            <person name="Lai K."/>
            <person name="Okazaki S."/>
            <person name="Higashi K."/>
            <person name="Mori H."/>
            <person name="Toyoda A."/>
            <person name="Kurokawa K."/>
        </authorList>
    </citation>
    <scope>NUCLEOTIDE SEQUENCE</scope>
    <source>
        <strain evidence="3">VL1</strain>
    </source>
</reference>
<gene>
    <name evidence="3" type="ORF">mvi_23010</name>
</gene>
<feature type="region of interest" description="Disordered" evidence="1">
    <location>
        <begin position="45"/>
        <end position="95"/>
    </location>
</feature>
<evidence type="ECO:0000256" key="2">
    <source>
        <dbReference type="SAM" id="SignalP"/>
    </source>
</evidence>
<accession>A0A8H9C6Z5</accession>
<proteinExistence type="predicted"/>
<evidence type="ECO:0000313" key="4">
    <source>
        <dbReference type="Proteomes" id="UP000663508"/>
    </source>
</evidence>
<evidence type="ECO:0000256" key="1">
    <source>
        <dbReference type="SAM" id="MobiDB-lite"/>
    </source>
</evidence>
<dbReference type="Proteomes" id="UP000663508">
    <property type="component" value="Chromosome"/>
</dbReference>
<keyword evidence="2" id="KW-0732">Signal</keyword>
<dbReference type="AlphaFoldDB" id="A0A8H9C6Z5"/>
<dbReference type="EMBL" id="AP024145">
    <property type="protein sequence ID" value="BCM83840.1"/>
    <property type="molecule type" value="Genomic_DNA"/>
</dbReference>
<dbReference type="RefSeq" id="WP_207182914.1">
    <property type="nucleotide sequence ID" value="NZ_AP024145.1"/>
</dbReference>
<evidence type="ECO:0000313" key="3">
    <source>
        <dbReference type="EMBL" id="BCM83840.1"/>
    </source>
</evidence>
<feature type="signal peptide" evidence="2">
    <location>
        <begin position="1"/>
        <end position="30"/>
    </location>
</feature>
<feature type="compositionally biased region" description="Polar residues" evidence="1">
    <location>
        <begin position="80"/>
        <end position="95"/>
    </location>
</feature>
<dbReference type="KEGG" id="mind:mvi_23010"/>
<feature type="chain" id="PRO_5034671342" evidence="2">
    <location>
        <begin position="31"/>
        <end position="113"/>
    </location>
</feature>